<keyword evidence="10" id="KW-0479">Metal-binding</keyword>
<dbReference type="InterPro" id="IPR036651">
    <property type="entry name" value="Gln_synt_N_sf"/>
</dbReference>
<protein>
    <recommendedName>
        <fullName evidence="3 13">Glutamine synthetase</fullName>
        <ecNumber evidence="13">6.3.1.2</ecNumber>
    </recommendedName>
</protein>
<dbReference type="EMBL" id="MHIB01000005">
    <property type="protein sequence ID" value="OGY45116.1"/>
    <property type="molecule type" value="Genomic_DNA"/>
</dbReference>
<comment type="subcellular location">
    <subcellularLocation>
        <location evidence="1">Cytoplasm</location>
    </subcellularLocation>
</comment>
<keyword evidence="4" id="KW-0963">Cytoplasm</keyword>
<dbReference type="Pfam" id="PF00120">
    <property type="entry name" value="Gln-synt_C"/>
    <property type="match status" value="1"/>
</dbReference>
<dbReference type="Proteomes" id="UP000178930">
    <property type="component" value="Unassembled WGS sequence"/>
</dbReference>
<evidence type="ECO:0000256" key="4">
    <source>
        <dbReference type="ARBA" id="ARBA00022490"/>
    </source>
</evidence>
<keyword evidence="5 13" id="KW-0436">Ligase</keyword>
<evidence type="ECO:0000313" key="16">
    <source>
        <dbReference type="EMBL" id="OGY45116.1"/>
    </source>
</evidence>
<dbReference type="InterPro" id="IPR008146">
    <property type="entry name" value="Gln_synth_cat_dom"/>
</dbReference>
<feature type="binding site" evidence="10">
    <location>
        <position position="210"/>
    </location>
    <ligand>
        <name>Mg(2+)</name>
        <dbReference type="ChEBI" id="CHEBI:18420"/>
        <label>1</label>
    </ligand>
</feature>
<reference evidence="16 17" key="1">
    <citation type="journal article" date="2016" name="Nat. Commun.">
        <title>Thousands of microbial genomes shed light on interconnected biogeochemical processes in an aquifer system.</title>
        <authorList>
            <person name="Anantharaman K."/>
            <person name="Brown C.T."/>
            <person name="Hug L.A."/>
            <person name="Sharon I."/>
            <person name="Castelle C.J."/>
            <person name="Probst A.J."/>
            <person name="Thomas B.C."/>
            <person name="Singh A."/>
            <person name="Wilkins M.J."/>
            <person name="Karaoz U."/>
            <person name="Brodie E.L."/>
            <person name="Williams K.H."/>
            <person name="Hubbard S.S."/>
            <person name="Banfield J.F."/>
        </authorList>
    </citation>
    <scope>NUCLEOTIDE SEQUENCE [LARGE SCALE GENOMIC DNA]</scope>
</reference>
<feature type="binding site" evidence="8">
    <location>
        <position position="358"/>
    </location>
    <ligand>
        <name>L-glutamate</name>
        <dbReference type="ChEBI" id="CHEBI:29985"/>
    </ligand>
</feature>
<dbReference type="GO" id="GO:0006542">
    <property type="term" value="P:glutamine biosynthetic process"/>
    <property type="evidence" value="ECO:0007669"/>
    <property type="project" value="InterPro"/>
</dbReference>
<feature type="binding site" evidence="10">
    <location>
        <position position="131"/>
    </location>
    <ligand>
        <name>Mg(2+)</name>
        <dbReference type="ChEBI" id="CHEBI:18420"/>
        <label>1</label>
    </ligand>
</feature>
<feature type="domain" description="GS beta-grasp" evidence="14">
    <location>
        <begin position="12"/>
        <end position="96"/>
    </location>
</feature>
<evidence type="ECO:0000259" key="14">
    <source>
        <dbReference type="PROSITE" id="PS51986"/>
    </source>
</evidence>
<dbReference type="PROSITE" id="PS00180">
    <property type="entry name" value="GLNA_1"/>
    <property type="match status" value="1"/>
</dbReference>
<dbReference type="PROSITE" id="PS51987">
    <property type="entry name" value="GS_CATALYTIC"/>
    <property type="match status" value="1"/>
</dbReference>
<dbReference type="GO" id="GO:0046872">
    <property type="term" value="F:metal ion binding"/>
    <property type="evidence" value="ECO:0007669"/>
    <property type="project" value="UniProtKB-KW"/>
</dbReference>
<evidence type="ECO:0000256" key="10">
    <source>
        <dbReference type="PIRSR" id="PIRSR604809-3"/>
    </source>
</evidence>
<dbReference type="GO" id="GO:0005737">
    <property type="term" value="C:cytoplasm"/>
    <property type="evidence" value="ECO:0007669"/>
    <property type="project" value="UniProtKB-SubCell"/>
</dbReference>
<accession>A0A1G1XZU3</accession>
<dbReference type="GO" id="GO:0004356">
    <property type="term" value="F:glutamine synthetase activity"/>
    <property type="evidence" value="ECO:0007669"/>
    <property type="project" value="UniProtKB-EC"/>
</dbReference>
<comment type="similarity">
    <text evidence="2 11 12">Belongs to the glutamine synthetase family.</text>
</comment>
<keyword evidence="10" id="KW-0460">Magnesium</keyword>
<dbReference type="PANTHER" id="PTHR43407">
    <property type="entry name" value="GLUTAMINE SYNTHETASE"/>
    <property type="match status" value="1"/>
</dbReference>
<proteinExistence type="inferred from homology"/>
<evidence type="ECO:0000256" key="7">
    <source>
        <dbReference type="ARBA" id="ARBA00022840"/>
    </source>
</evidence>
<evidence type="ECO:0000256" key="6">
    <source>
        <dbReference type="ARBA" id="ARBA00022741"/>
    </source>
</evidence>
<feature type="binding site" evidence="10">
    <location>
        <position position="218"/>
    </location>
    <ligand>
        <name>Mg(2+)</name>
        <dbReference type="ChEBI" id="CHEBI:18420"/>
        <label>1</label>
    </ligand>
</feature>
<sequence length="468" mass="52849">MSEKIFEMIKKEGIKMIDLRFVDIFGQWQHFTSPVEHFKPDDFKEGIGFDGSSIKGFKPIEESDLILRPDAQATFIDPFFAEKTLVLVCDVYEPQTLEPFLFDPRFIAKKAQKYLESTGIANKIYLGPEAEFFIFDSIHYHQDASQSYYKIDSEEAFWNTGAGERNLGYKIQAKQGYFPVPPHDTQQDLRTEITKNLQAVGIAVEKHHHEVATAGQAEIDIRYEELLKQADNLIKFKYIVKGTAKKYGKVATFMPKPIFGDNGSGMHTHVSLWQDDKPLFAGDKYSGLSEMALYFIGGLLKHAPAILAFAAPTTNSYKRLVPGYEAPVNLVYSKRNRSAAIRIPVYSEAPQSKRVEFRPPDPAANPYLAFSAMLLAGLDGIKNKIDPGQPMDTNIFALPKLEAQKIKSVPGSLVASLKALSEDHEFLIKPGVFSPEFIKQWIDLKIESEVDSVRLRPTPHEFLLYHDC</sequence>
<evidence type="ECO:0000256" key="2">
    <source>
        <dbReference type="ARBA" id="ARBA00009897"/>
    </source>
</evidence>
<evidence type="ECO:0000256" key="12">
    <source>
        <dbReference type="RuleBase" id="RU000384"/>
    </source>
</evidence>
<dbReference type="InterPro" id="IPR014746">
    <property type="entry name" value="Gln_synth/guanido_kin_cat_dom"/>
</dbReference>
<feature type="binding site" evidence="10">
    <location>
        <position position="267"/>
    </location>
    <ligand>
        <name>Mg(2+)</name>
        <dbReference type="ChEBI" id="CHEBI:18420"/>
        <label>1</label>
    </ligand>
</feature>
<comment type="catalytic activity">
    <reaction evidence="13">
        <text>L-glutamate + NH4(+) + ATP = L-glutamine + ADP + phosphate + H(+)</text>
        <dbReference type="Rhea" id="RHEA:16169"/>
        <dbReference type="ChEBI" id="CHEBI:15378"/>
        <dbReference type="ChEBI" id="CHEBI:28938"/>
        <dbReference type="ChEBI" id="CHEBI:29985"/>
        <dbReference type="ChEBI" id="CHEBI:30616"/>
        <dbReference type="ChEBI" id="CHEBI:43474"/>
        <dbReference type="ChEBI" id="CHEBI:58359"/>
        <dbReference type="ChEBI" id="CHEBI:456216"/>
        <dbReference type="EC" id="6.3.1.2"/>
    </reaction>
</comment>
<dbReference type="SUPFAM" id="SSF55931">
    <property type="entry name" value="Glutamine synthetase/guanido kinase"/>
    <property type="match status" value="1"/>
</dbReference>
<dbReference type="GO" id="GO:0019740">
    <property type="term" value="P:nitrogen utilization"/>
    <property type="evidence" value="ECO:0007669"/>
    <property type="project" value="TreeGrafter"/>
</dbReference>
<dbReference type="STRING" id="1797532.A2729_05515"/>
<evidence type="ECO:0000259" key="15">
    <source>
        <dbReference type="PROSITE" id="PS51987"/>
    </source>
</evidence>
<dbReference type="InterPro" id="IPR027303">
    <property type="entry name" value="Gln_synth_gly_rich_site"/>
</dbReference>
<dbReference type="GO" id="GO:0016020">
    <property type="term" value="C:membrane"/>
    <property type="evidence" value="ECO:0007669"/>
    <property type="project" value="TreeGrafter"/>
</dbReference>
<dbReference type="PROSITE" id="PS51986">
    <property type="entry name" value="GS_BETA_GRASP"/>
    <property type="match status" value="1"/>
</dbReference>
<dbReference type="AlphaFoldDB" id="A0A1G1XZU3"/>
<dbReference type="InterPro" id="IPR008147">
    <property type="entry name" value="Gln_synt_N"/>
</dbReference>
<evidence type="ECO:0000256" key="8">
    <source>
        <dbReference type="PIRSR" id="PIRSR604809-1"/>
    </source>
</evidence>
<feature type="binding site" evidence="8">
    <location>
        <position position="319"/>
    </location>
    <ligand>
        <name>L-glutamate</name>
        <dbReference type="ChEBI" id="CHEBI:29985"/>
    </ligand>
</feature>
<evidence type="ECO:0000256" key="13">
    <source>
        <dbReference type="RuleBase" id="RU004356"/>
    </source>
</evidence>
<name>A0A1G1XZU3_9BACT</name>
<organism evidence="16 17">
    <name type="scientific">Candidatus Buchananbacteria bacterium RIFCSPHIGHO2_01_FULL_39_14</name>
    <dbReference type="NCBI Taxonomy" id="1797532"/>
    <lineage>
        <taxon>Bacteria</taxon>
        <taxon>Candidatus Buchananiibacteriota</taxon>
    </lineage>
</organism>
<dbReference type="InterPro" id="IPR027302">
    <property type="entry name" value="Gln_synth_N_conserv_site"/>
</dbReference>
<dbReference type="PROSITE" id="PS00181">
    <property type="entry name" value="GLNA_ATP"/>
    <property type="match status" value="1"/>
</dbReference>
<dbReference type="Pfam" id="PF03951">
    <property type="entry name" value="Gln-synt_N"/>
    <property type="match status" value="1"/>
</dbReference>
<comment type="caution">
    <text evidence="16">The sequence shown here is derived from an EMBL/GenBank/DDBJ whole genome shotgun (WGS) entry which is preliminary data.</text>
</comment>
<feature type="binding site" evidence="9">
    <location>
        <position position="337"/>
    </location>
    <ligand>
        <name>ATP</name>
        <dbReference type="ChEBI" id="CHEBI:30616"/>
    </ligand>
</feature>
<dbReference type="SUPFAM" id="SSF54368">
    <property type="entry name" value="Glutamine synthetase, N-terminal domain"/>
    <property type="match status" value="1"/>
</dbReference>
<feature type="binding site" evidence="9">
    <location>
        <begin position="269"/>
        <end position="271"/>
    </location>
    <ligand>
        <name>ATP</name>
        <dbReference type="ChEBI" id="CHEBI:30616"/>
    </ligand>
</feature>
<feature type="binding site" evidence="10">
    <location>
        <position position="356"/>
    </location>
    <ligand>
        <name>Mg(2+)</name>
        <dbReference type="ChEBI" id="CHEBI:18420"/>
        <label>1</label>
    </ligand>
</feature>
<evidence type="ECO:0000256" key="1">
    <source>
        <dbReference type="ARBA" id="ARBA00004496"/>
    </source>
</evidence>
<comment type="cofactor">
    <cofactor evidence="10">
        <name>Mg(2+)</name>
        <dbReference type="ChEBI" id="CHEBI:18420"/>
    </cofactor>
    <text evidence="10">Binds 2 Mg(2+) ions per subunit.</text>
</comment>
<evidence type="ECO:0000256" key="5">
    <source>
        <dbReference type="ARBA" id="ARBA00022598"/>
    </source>
</evidence>
<keyword evidence="6 9" id="KW-0547">Nucleotide-binding</keyword>
<feature type="binding site" evidence="8">
    <location>
        <position position="325"/>
    </location>
    <ligand>
        <name>L-glutamate</name>
        <dbReference type="ChEBI" id="CHEBI:29985"/>
    </ligand>
</feature>
<feature type="binding site" evidence="10">
    <location>
        <position position="129"/>
    </location>
    <ligand>
        <name>Mg(2+)</name>
        <dbReference type="ChEBI" id="CHEBI:18420"/>
        <label>1</label>
    </ligand>
</feature>
<gene>
    <name evidence="16" type="ORF">A2729_05515</name>
</gene>
<feature type="binding site" evidence="8">
    <location>
        <position position="337"/>
    </location>
    <ligand>
        <name>L-glutamate</name>
        <dbReference type="ChEBI" id="CHEBI:29985"/>
    </ligand>
</feature>
<dbReference type="InterPro" id="IPR004809">
    <property type="entry name" value="Gln_synth_I"/>
</dbReference>
<dbReference type="FunFam" id="3.30.590.10:FF:000001">
    <property type="entry name" value="Glutamine synthetase"/>
    <property type="match status" value="1"/>
</dbReference>
<evidence type="ECO:0000256" key="3">
    <source>
        <dbReference type="ARBA" id="ARBA00021364"/>
    </source>
</evidence>
<dbReference type="PANTHER" id="PTHR43407:SF1">
    <property type="entry name" value="LENGSIN"/>
    <property type="match status" value="1"/>
</dbReference>
<dbReference type="Gene3D" id="3.10.20.70">
    <property type="entry name" value="Glutamine synthetase, N-terminal domain"/>
    <property type="match status" value="1"/>
</dbReference>
<evidence type="ECO:0000313" key="17">
    <source>
        <dbReference type="Proteomes" id="UP000178930"/>
    </source>
</evidence>
<dbReference type="NCBIfam" id="TIGR00653">
    <property type="entry name" value="GlnA"/>
    <property type="match status" value="1"/>
</dbReference>
<keyword evidence="7 9" id="KW-0067">ATP-binding</keyword>
<dbReference type="SMART" id="SM01230">
    <property type="entry name" value="Gln-synt_C"/>
    <property type="match status" value="1"/>
</dbReference>
<dbReference type="EC" id="6.3.1.2" evidence="13"/>
<evidence type="ECO:0000256" key="9">
    <source>
        <dbReference type="PIRSR" id="PIRSR604809-2"/>
    </source>
</evidence>
<dbReference type="Gene3D" id="3.30.590.10">
    <property type="entry name" value="Glutamine synthetase/guanido kinase, catalytic domain"/>
    <property type="match status" value="1"/>
</dbReference>
<dbReference type="GO" id="GO:0005524">
    <property type="term" value="F:ATP binding"/>
    <property type="evidence" value="ECO:0007669"/>
    <property type="project" value="UniProtKB-KW"/>
</dbReference>
<feature type="binding site" evidence="9">
    <location>
        <position position="205"/>
    </location>
    <ligand>
        <name>ATP</name>
        <dbReference type="ChEBI" id="CHEBI:30616"/>
    </ligand>
</feature>
<feature type="domain" description="GS catalytic" evidence="15">
    <location>
        <begin position="104"/>
        <end position="468"/>
    </location>
</feature>
<evidence type="ECO:0000256" key="11">
    <source>
        <dbReference type="PROSITE-ProRule" id="PRU01330"/>
    </source>
</evidence>
<feature type="binding site" evidence="8">
    <location>
        <begin position="262"/>
        <end position="263"/>
    </location>
    <ligand>
        <name>L-glutamate</name>
        <dbReference type="ChEBI" id="CHEBI:29985"/>
    </ligand>
</feature>